<comment type="similarity">
    <text evidence="2 9">Belongs to the RecN family.</text>
</comment>
<dbReference type="PANTHER" id="PTHR11059:SF0">
    <property type="entry name" value="DNA REPAIR PROTEIN RECN"/>
    <property type="match status" value="1"/>
</dbReference>
<gene>
    <name evidence="10" type="ORF">AS202_01465</name>
</gene>
<evidence type="ECO:0000313" key="11">
    <source>
        <dbReference type="Proteomes" id="UP000069030"/>
    </source>
</evidence>
<evidence type="ECO:0000256" key="2">
    <source>
        <dbReference type="ARBA" id="ARBA00009441"/>
    </source>
</evidence>
<evidence type="ECO:0000256" key="3">
    <source>
        <dbReference type="ARBA" id="ARBA00021315"/>
    </source>
</evidence>
<organism evidence="10 11">
    <name type="scientific">Myroides odoratimimus</name>
    <dbReference type="NCBI Taxonomy" id="76832"/>
    <lineage>
        <taxon>Bacteria</taxon>
        <taxon>Pseudomonadati</taxon>
        <taxon>Bacteroidota</taxon>
        <taxon>Flavobacteriia</taxon>
        <taxon>Flavobacteriales</taxon>
        <taxon>Flavobacteriaceae</taxon>
        <taxon>Myroides</taxon>
    </lineage>
</organism>
<evidence type="ECO:0000256" key="6">
    <source>
        <dbReference type="ARBA" id="ARBA00022840"/>
    </source>
</evidence>
<dbReference type="SUPFAM" id="SSF52540">
    <property type="entry name" value="P-loop containing nucleoside triphosphate hydrolases"/>
    <property type="match status" value="1"/>
</dbReference>
<evidence type="ECO:0000256" key="7">
    <source>
        <dbReference type="ARBA" id="ARBA00023204"/>
    </source>
</evidence>
<evidence type="ECO:0000256" key="1">
    <source>
        <dbReference type="ARBA" id="ARBA00003618"/>
    </source>
</evidence>
<dbReference type="PANTHER" id="PTHR11059">
    <property type="entry name" value="DNA REPAIR PROTEIN RECN"/>
    <property type="match status" value="1"/>
</dbReference>
<keyword evidence="6" id="KW-0067">ATP-binding</keyword>
<dbReference type="NCBIfam" id="TIGR00634">
    <property type="entry name" value="recN"/>
    <property type="match status" value="1"/>
</dbReference>
<keyword evidence="5 9" id="KW-0227">DNA damage</keyword>
<dbReference type="GO" id="GO:0009432">
    <property type="term" value="P:SOS response"/>
    <property type="evidence" value="ECO:0007669"/>
    <property type="project" value="TreeGrafter"/>
</dbReference>
<dbReference type="GO" id="GO:0006281">
    <property type="term" value="P:DNA repair"/>
    <property type="evidence" value="ECO:0007669"/>
    <property type="project" value="UniProtKB-KW"/>
</dbReference>
<dbReference type="Gene3D" id="3.40.50.300">
    <property type="entry name" value="P-loop containing nucleotide triphosphate hydrolases"/>
    <property type="match status" value="2"/>
</dbReference>
<dbReference type="GO" id="GO:0006310">
    <property type="term" value="P:DNA recombination"/>
    <property type="evidence" value="ECO:0007669"/>
    <property type="project" value="InterPro"/>
</dbReference>
<sequence>MLISLTIKNFALIDTLEIDFSDGFSIITGETGAGKSIVLGALGLLQGKRADLSSLKDKEVKCVIEGHFSIGKYGLKDLFNELELEYEDVTIIRREISPSGKSRAFVNDSPVNLSDLQQLTEHLIDIHSQHQTMELSDENYQMQIVDAVASNSNILEEYKGHLVLYKKAQTQLRSLQQQQADLIKEQDYNAFLLEELIQGNLDGLDQQELEQEYEKLNNVEFVRESFGQSINLLADDEVGAVYRLKEVKQLLQKTSTISKDYEELYTRISSVEIELKDLSDEIERQLDNVSADSEQLDLINDRLQLLYNLQRKHQVATVEELLAIRSELEEKVDLASGIDDKISSLEREIDKLSVVLHEVGDKLSESRIKAVPVLVKQLLEILSLVGIPNANFKFDFTVSKNFLANGKDELQLLFSANKGMDFGVLKKVASGGELSRIMLAIKAILARYSNLPTIIFDEIDTGVSGEVADKMGVIMKDMSTHMQVFAITHLPQIAAKGKQHYKVYKTSDDETTTSQLTLLDYESRVKEIAQMLSGKDISDSALVHAKELLSK</sequence>
<dbReference type="InterPro" id="IPR003395">
    <property type="entry name" value="RecF/RecN/SMC_N"/>
</dbReference>
<keyword evidence="4" id="KW-0547">Nucleotide-binding</keyword>
<evidence type="ECO:0000256" key="4">
    <source>
        <dbReference type="ARBA" id="ARBA00022741"/>
    </source>
</evidence>
<dbReference type="RefSeq" id="WP_006260220.1">
    <property type="nucleotide sequence ID" value="NZ_BCMQ01000007.1"/>
</dbReference>
<keyword evidence="7 9" id="KW-0234">DNA repair</keyword>
<dbReference type="eggNOG" id="COG0497">
    <property type="taxonomic scope" value="Bacteria"/>
</dbReference>
<evidence type="ECO:0000313" key="10">
    <source>
        <dbReference type="EMBL" id="ALU24916.1"/>
    </source>
</evidence>
<dbReference type="PIRSF" id="PIRSF003128">
    <property type="entry name" value="RecN"/>
    <property type="match status" value="1"/>
</dbReference>
<dbReference type="CDD" id="cd03241">
    <property type="entry name" value="ABC_RecN"/>
    <property type="match status" value="2"/>
</dbReference>
<dbReference type="KEGG" id="mod:AS202_01465"/>
<protein>
    <recommendedName>
        <fullName evidence="3 9">DNA repair protein RecN</fullName>
    </recommendedName>
    <alternativeName>
        <fullName evidence="8 9">Recombination protein N</fullName>
    </alternativeName>
</protein>
<dbReference type="GO" id="GO:0005524">
    <property type="term" value="F:ATP binding"/>
    <property type="evidence" value="ECO:0007669"/>
    <property type="project" value="UniProtKB-KW"/>
</dbReference>
<dbReference type="InterPro" id="IPR027417">
    <property type="entry name" value="P-loop_NTPase"/>
</dbReference>
<dbReference type="Pfam" id="PF02463">
    <property type="entry name" value="SMC_N"/>
    <property type="match status" value="1"/>
</dbReference>
<evidence type="ECO:0000256" key="9">
    <source>
        <dbReference type="PIRNR" id="PIRNR003128"/>
    </source>
</evidence>
<name>A0A0S7EHC6_9FLAO</name>
<reference evidence="10 11" key="1">
    <citation type="journal article" date="2016" name="J. Zhejiang Univ. Sci. B">
        <title>Antibiotic resistance mechanisms of Myroides sp.</title>
        <authorList>
            <person name="Hu S."/>
            <person name="Yuan S."/>
            <person name="Qu H."/>
            <person name="Jiang T."/>
            <person name="Zhou Y."/>
            <person name="Wang M."/>
            <person name="Ming D."/>
        </authorList>
    </citation>
    <scope>NUCLEOTIDE SEQUENCE [LARGE SCALE GENOMIC DNA]</scope>
    <source>
        <strain evidence="10 11">PR63039</strain>
    </source>
</reference>
<evidence type="ECO:0000256" key="8">
    <source>
        <dbReference type="ARBA" id="ARBA00033408"/>
    </source>
</evidence>
<dbReference type="AlphaFoldDB" id="A0A0S7EHC6"/>
<proteinExistence type="inferred from homology"/>
<dbReference type="GO" id="GO:0043590">
    <property type="term" value="C:bacterial nucleoid"/>
    <property type="evidence" value="ECO:0007669"/>
    <property type="project" value="TreeGrafter"/>
</dbReference>
<accession>A0A0S7EHC6</accession>
<comment type="function">
    <text evidence="1 9">May be involved in recombinational repair of damaged DNA.</text>
</comment>
<evidence type="ECO:0000256" key="5">
    <source>
        <dbReference type="ARBA" id="ARBA00022763"/>
    </source>
</evidence>
<dbReference type="EMBL" id="CP013690">
    <property type="protein sequence ID" value="ALU24916.1"/>
    <property type="molecule type" value="Genomic_DNA"/>
</dbReference>
<dbReference type="Proteomes" id="UP000069030">
    <property type="component" value="Chromosome"/>
</dbReference>
<dbReference type="InterPro" id="IPR004604">
    <property type="entry name" value="DNA_recomb/repair_RecN"/>
</dbReference>